<keyword evidence="8" id="KW-0732">Signal</keyword>
<comment type="caution">
    <text evidence="9">The sequence shown here is derived from an EMBL/GenBank/DDBJ whole genome shotgun (WGS) entry which is preliminary data.</text>
</comment>
<feature type="transmembrane region" description="Helical" evidence="7">
    <location>
        <begin position="148"/>
        <end position="170"/>
    </location>
</feature>
<dbReference type="Proteomes" id="UP000574369">
    <property type="component" value="Unassembled WGS sequence"/>
</dbReference>
<feature type="compositionally biased region" description="Low complexity" evidence="6">
    <location>
        <begin position="30"/>
        <end position="47"/>
    </location>
</feature>
<feature type="signal peptide" evidence="8">
    <location>
        <begin position="1"/>
        <end position="31"/>
    </location>
</feature>
<evidence type="ECO:0000313" key="9">
    <source>
        <dbReference type="EMBL" id="MBB3196466.1"/>
    </source>
</evidence>
<keyword evidence="3 7" id="KW-0812">Transmembrane</keyword>
<dbReference type="EMBL" id="JACHXO010000007">
    <property type="protein sequence ID" value="MBB3196466.1"/>
    <property type="molecule type" value="Genomic_DNA"/>
</dbReference>
<keyword evidence="10" id="KW-1185">Reference proteome</keyword>
<evidence type="ECO:0000256" key="6">
    <source>
        <dbReference type="SAM" id="MobiDB-lite"/>
    </source>
</evidence>
<dbReference type="RefSeq" id="WP_088454650.1">
    <property type="nucleotide sequence ID" value="NZ_JACHXO010000007.1"/>
</dbReference>
<evidence type="ECO:0000256" key="2">
    <source>
        <dbReference type="ARBA" id="ARBA00022475"/>
    </source>
</evidence>
<feature type="transmembrane region" description="Helical" evidence="7">
    <location>
        <begin position="231"/>
        <end position="249"/>
    </location>
</feature>
<feature type="transmembrane region" description="Helical" evidence="7">
    <location>
        <begin position="71"/>
        <end position="89"/>
    </location>
</feature>
<dbReference type="PANTHER" id="PTHR30482">
    <property type="entry name" value="HIGH-AFFINITY BRANCHED-CHAIN AMINO ACID TRANSPORT SYSTEM PERMEASE"/>
    <property type="match status" value="1"/>
</dbReference>
<evidence type="ECO:0000313" key="10">
    <source>
        <dbReference type="Proteomes" id="UP000574369"/>
    </source>
</evidence>
<feature type="transmembrane region" description="Helical" evidence="7">
    <location>
        <begin position="392"/>
        <end position="413"/>
    </location>
</feature>
<feature type="transmembrane region" description="Helical" evidence="7">
    <location>
        <begin position="182"/>
        <end position="204"/>
    </location>
</feature>
<evidence type="ECO:0000256" key="1">
    <source>
        <dbReference type="ARBA" id="ARBA00004651"/>
    </source>
</evidence>
<keyword evidence="4 7" id="KW-1133">Transmembrane helix</keyword>
<evidence type="ECO:0000256" key="3">
    <source>
        <dbReference type="ARBA" id="ARBA00022692"/>
    </source>
</evidence>
<feature type="transmembrane region" description="Helical" evidence="7">
    <location>
        <begin position="316"/>
        <end position="347"/>
    </location>
</feature>
<name>A0ABR6GWH5_9BURK</name>
<feature type="chain" id="PRO_5047484142" evidence="8">
    <location>
        <begin position="32"/>
        <end position="486"/>
    </location>
</feature>
<reference evidence="9 10" key="1">
    <citation type="submission" date="2020-08" db="EMBL/GenBank/DDBJ databases">
        <title>Genomic Encyclopedia of Type Strains, Phase III (KMG-III): the genomes of soil and plant-associated and newly described type strains.</title>
        <authorList>
            <person name="Whitman W."/>
        </authorList>
    </citation>
    <scope>NUCLEOTIDE SEQUENCE [LARGE SCALE GENOMIC DNA]</scope>
    <source>
        <strain evidence="9 10">CECT 7247</strain>
    </source>
</reference>
<feature type="region of interest" description="Disordered" evidence="6">
    <location>
        <begin position="30"/>
        <end position="55"/>
    </location>
</feature>
<accession>A0ABR6GWH5</accession>
<evidence type="ECO:0000256" key="7">
    <source>
        <dbReference type="SAM" id="Phobius"/>
    </source>
</evidence>
<dbReference type="CDD" id="cd06581">
    <property type="entry name" value="TM_PBP1_LivM_like"/>
    <property type="match status" value="1"/>
</dbReference>
<dbReference type="PANTHER" id="PTHR30482:SF17">
    <property type="entry name" value="ABC TRANSPORTER ATP-BINDING PROTEIN"/>
    <property type="match status" value="1"/>
</dbReference>
<keyword evidence="5 7" id="KW-0472">Membrane</keyword>
<keyword evidence="2" id="KW-1003">Cell membrane</keyword>
<feature type="transmembrane region" description="Helical" evidence="7">
    <location>
        <begin position="280"/>
        <end position="304"/>
    </location>
</feature>
<proteinExistence type="predicted"/>
<comment type="subcellular location">
    <subcellularLocation>
        <location evidence="1">Cell membrane</location>
        <topology evidence="1">Multi-pass membrane protein</topology>
    </subcellularLocation>
</comment>
<evidence type="ECO:0000256" key="8">
    <source>
        <dbReference type="SAM" id="SignalP"/>
    </source>
</evidence>
<feature type="transmembrane region" description="Helical" evidence="7">
    <location>
        <begin position="353"/>
        <end position="380"/>
    </location>
</feature>
<organism evidence="9 10">
    <name type="scientific">Roseateles terrae</name>
    <dbReference type="NCBI Taxonomy" id="431060"/>
    <lineage>
        <taxon>Bacteria</taxon>
        <taxon>Pseudomonadati</taxon>
        <taxon>Pseudomonadota</taxon>
        <taxon>Betaproteobacteria</taxon>
        <taxon>Burkholderiales</taxon>
        <taxon>Sphaerotilaceae</taxon>
        <taxon>Roseateles</taxon>
    </lineage>
</organism>
<gene>
    <name evidence="9" type="ORF">FHS28_003878</name>
</gene>
<evidence type="ECO:0000256" key="5">
    <source>
        <dbReference type="ARBA" id="ARBA00023136"/>
    </source>
</evidence>
<protein>
    <submittedName>
        <fullName evidence="9">Branched-chain amino acid transport system permease protein</fullName>
    </submittedName>
</protein>
<dbReference type="Pfam" id="PF02653">
    <property type="entry name" value="BPD_transp_2"/>
    <property type="match status" value="1"/>
</dbReference>
<feature type="transmembrane region" description="Helical" evidence="7">
    <location>
        <begin position="96"/>
        <end position="113"/>
    </location>
</feature>
<sequence length="486" mass="51530">MSAVMPSAPATSAAAAASVATGAAGAPVASATNAPNSANSANNANDPNARRSARVPRGQSYHFKPYNVGRWLVWGAYALALLVAPMLWTSSLAQTMLSQIGIAIIACLSYNLLLGQGGMLSFGHAVYSGLGAYLAIHTLNAVSGGQMAWLPVSLIPIVGGLAGLAFAALFGYVSTKKSGTPFAMITLGLAELIWSMSLMLPEFFGGEGGISGNRVVGAPVLGISFGPQVQVYYLIALYCFICTGLMFAFTRTPLGRMLNAVRDNPERVQFIGYDTQWVRFLAFMIAGFFAGVSGGLSALNFEIVTAEVVGAARSGAYLLFTFLGGATFFFGPIIGAVLMVVALVLLSELTKAWLLYLGLIFLFMVMYAPGGFASLIMMNLRLAAFGKLRSIWTAYLALGATALMALLGGSVMVEMLYHLQLNEALGPEVHVLGMQLNAKGLDAWFGAGFVLVTGLALFELTRRAFLQDWNAAQEEIEKEIKRRESL</sequence>
<dbReference type="InterPro" id="IPR001851">
    <property type="entry name" value="ABC_transp_permease"/>
</dbReference>
<evidence type="ECO:0000256" key="4">
    <source>
        <dbReference type="ARBA" id="ARBA00022989"/>
    </source>
</evidence>
<dbReference type="InterPro" id="IPR043428">
    <property type="entry name" value="LivM-like"/>
</dbReference>